<name>A0A914WCZ6_9BILA</name>
<dbReference type="AlphaFoldDB" id="A0A914WCZ6"/>
<keyword evidence="2" id="KW-1185">Reference proteome</keyword>
<feature type="region of interest" description="Disordered" evidence="1">
    <location>
        <begin position="208"/>
        <end position="230"/>
    </location>
</feature>
<evidence type="ECO:0000313" key="3">
    <source>
        <dbReference type="WBParaSite" id="PSAMB.scaffold3809size16829.g22666.t1"/>
    </source>
</evidence>
<organism evidence="2 3">
    <name type="scientific">Plectus sambesii</name>
    <dbReference type="NCBI Taxonomy" id="2011161"/>
    <lineage>
        <taxon>Eukaryota</taxon>
        <taxon>Metazoa</taxon>
        <taxon>Ecdysozoa</taxon>
        <taxon>Nematoda</taxon>
        <taxon>Chromadorea</taxon>
        <taxon>Plectida</taxon>
        <taxon>Plectina</taxon>
        <taxon>Plectoidea</taxon>
        <taxon>Plectidae</taxon>
        <taxon>Plectus</taxon>
    </lineage>
</organism>
<sequence>MALKYLLPTYWSYLTVASKTPLKKPRKAQASAIEAGEVEIKPSLHHKHSIDSLKSFYESDEEATSNGYRGNQCYSIHQALLQEAEQSGYPDGPGRQSNKQDNDVGGPDQPCNRVCKKVALRLMNEEALRKLKARPQDAFKQHQATSAKQRNVSQVHRIWHRNMATAAGSPKSLKPIHWSYNAVTSKTPCRKPGKAQSREYKRIIKRDRNRGRQKMELDRQQGYGRERGQERSFQGSSQCHYCGHFNHHAYAGCFKNQVSTIQGTYVYAALRPSTSARNELAIKHHLRDCKRSRIFIAAINAALCIKCQHKATKKEKGKFKKVREEEKRRSQTFWDAGHTSKTMTLEGLINPAIKSASKQVAPQLKNEESLKKI</sequence>
<reference evidence="3" key="1">
    <citation type="submission" date="2022-11" db="UniProtKB">
        <authorList>
            <consortium name="WormBaseParasite"/>
        </authorList>
    </citation>
    <scope>IDENTIFICATION</scope>
</reference>
<evidence type="ECO:0000256" key="1">
    <source>
        <dbReference type="SAM" id="MobiDB-lite"/>
    </source>
</evidence>
<evidence type="ECO:0000313" key="2">
    <source>
        <dbReference type="Proteomes" id="UP000887566"/>
    </source>
</evidence>
<feature type="region of interest" description="Disordered" evidence="1">
    <location>
        <begin position="86"/>
        <end position="110"/>
    </location>
</feature>
<accession>A0A914WCZ6</accession>
<protein>
    <submittedName>
        <fullName evidence="3">Uncharacterized protein</fullName>
    </submittedName>
</protein>
<feature type="compositionally biased region" description="Basic and acidic residues" evidence="1">
    <location>
        <begin position="213"/>
        <end position="230"/>
    </location>
</feature>
<proteinExistence type="predicted"/>
<dbReference type="Proteomes" id="UP000887566">
    <property type="component" value="Unplaced"/>
</dbReference>
<dbReference type="WBParaSite" id="PSAMB.scaffold3809size16829.g22666.t1">
    <property type="protein sequence ID" value="PSAMB.scaffold3809size16829.g22666.t1"/>
    <property type="gene ID" value="PSAMB.scaffold3809size16829.g22666"/>
</dbReference>